<keyword evidence="2 4" id="KW-0418">Kinase</keyword>
<dbReference type="RefSeq" id="WP_345686520.1">
    <property type="nucleotide sequence ID" value="NZ_BAABIT010000001.1"/>
</dbReference>
<dbReference type="InterPro" id="IPR011611">
    <property type="entry name" value="PfkB_dom"/>
</dbReference>
<protein>
    <submittedName>
        <fullName evidence="4">Carbohydrate kinase family protein</fullName>
    </submittedName>
</protein>
<organism evidence="4 5">
    <name type="scientific">Streptomyces coeruleoprunus</name>
    <dbReference type="NCBI Taxonomy" id="285563"/>
    <lineage>
        <taxon>Bacteria</taxon>
        <taxon>Bacillati</taxon>
        <taxon>Actinomycetota</taxon>
        <taxon>Actinomycetes</taxon>
        <taxon>Kitasatosporales</taxon>
        <taxon>Streptomycetaceae</taxon>
        <taxon>Streptomyces</taxon>
    </lineage>
</organism>
<reference evidence="5" key="1">
    <citation type="journal article" date="2019" name="Int. J. Syst. Evol. Microbiol.">
        <title>The Global Catalogue of Microorganisms (GCM) 10K type strain sequencing project: providing services to taxonomists for standard genome sequencing and annotation.</title>
        <authorList>
            <consortium name="The Broad Institute Genomics Platform"/>
            <consortium name="The Broad Institute Genome Sequencing Center for Infectious Disease"/>
            <person name="Wu L."/>
            <person name="Ma J."/>
        </authorList>
    </citation>
    <scope>NUCLEOTIDE SEQUENCE [LARGE SCALE GENOMIC DNA]</scope>
    <source>
        <strain evidence="5">CGMCC 4.1648</strain>
    </source>
</reference>
<accession>A0ABV9XJJ1</accession>
<dbReference type="PROSITE" id="PS00584">
    <property type="entry name" value="PFKB_KINASES_2"/>
    <property type="match status" value="1"/>
</dbReference>
<evidence type="ECO:0000256" key="2">
    <source>
        <dbReference type="ARBA" id="ARBA00022777"/>
    </source>
</evidence>
<dbReference type="InterPro" id="IPR002173">
    <property type="entry name" value="Carboh/pur_kinase_PfkB_CS"/>
</dbReference>
<dbReference type="Pfam" id="PF00294">
    <property type="entry name" value="PfkB"/>
    <property type="match status" value="1"/>
</dbReference>
<comment type="caution">
    <text evidence="4">The sequence shown here is derived from an EMBL/GenBank/DDBJ whole genome shotgun (WGS) entry which is preliminary data.</text>
</comment>
<dbReference type="GO" id="GO:0016301">
    <property type="term" value="F:kinase activity"/>
    <property type="evidence" value="ECO:0007669"/>
    <property type="project" value="UniProtKB-KW"/>
</dbReference>
<feature type="domain" description="Carbohydrate kinase PfkB" evidence="3">
    <location>
        <begin position="8"/>
        <end position="286"/>
    </location>
</feature>
<gene>
    <name evidence="4" type="ORF">ACFPM3_19700</name>
</gene>
<evidence type="ECO:0000259" key="3">
    <source>
        <dbReference type="Pfam" id="PF00294"/>
    </source>
</evidence>
<evidence type="ECO:0000313" key="5">
    <source>
        <dbReference type="Proteomes" id="UP001595829"/>
    </source>
</evidence>
<name>A0ABV9XJJ1_9ACTN</name>
<keyword evidence="5" id="KW-1185">Reference proteome</keyword>
<dbReference type="SUPFAM" id="SSF53613">
    <property type="entry name" value="Ribokinase-like"/>
    <property type="match status" value="1"/>
</dbReference>
<dbReference type="Proteomes" id="UP001595829">
    <property type="component" value="Unassembled WGS sequence"/>
</dbReference>
<evidence type="ECO:0000313" key="4">
    <source>
        <dbReference type="EMBL" id="MFC5024355.1"/>
    </source>
</evidence>
<dbReference type="EMBL" id="JBHSJD010000014">
    <property type="protein sequence ID" value="MFC5024355.1"/>
    <property type="molecule type" value="Genomic_DNA"/>
</dbReference>
<sequence>MSELDVFVIGGAGVDTVVRVPELPVPVRDSVHVPPIESYVAHTGNGVALGCHHLGLRTHFADVIGTDPEGDLIRSAYARAGLSFDHRTHPSGTRRSVILVDDRGRRMSFYDGRHPAGMTVDPLLYRPVLGRTRHVHVSIMDWARHALAEAVALGVPTSTDLHDWDGHHDHHRDFAYGADLVFVSAAALGDRVEEVAQDILARGRARAVVVTAGADGSHLQLPGAPMRHVPAAALPADRIVDTNGAGDSYVAGFLHARLAGADWEACMRAGSLAGAHACTTAGTHTSFITAEELSAAMAGPGTETGAAAPA</sequence>
<dbReference type="PANTHER" id="PTHR10584">
    <property type="entry name" value="SUGAR KINASE"/>
    <property type="match status" value="1"/>
</dbReference>
<dbReference type="PANTHER" id="PTHR10584:SF166">
    <property type="entry name" value="RIBOKINASE"/>
    <property type="match status" value="1"/>
</dbReference>
<keyword evidence="1" id="KW-0808">Transferase</keyword>
<dbReference type="Gene3D" id="3.40.1190.20">
    <property type="match status" value="1"/>
</dbReference>
<dbReference type="InterPro" id="IPR029056">
    <property type="entry name" value="Ribokinase-like"/>
</dbReference>
<proteinExistence type="predicted"/>
<evidence type="ECO:0000256" key="1">
    <source>
        <dbReference type="ARBA" id="ARBA00022679"/>
    </source>
</evidence>